<dbReference type="EMBL" id="EU197055">
    <property type="protein sequence ID" value="ABY62854.1"/>
    <property type="molecule type" value="Genomic_DNA"/>
</dbReference>
<proteinExistence type="predicted"/>
<organismHost>
    <name type="scientific">Pseudomonas chlororaphis</name>
    <dbReference type="NCBI Taxonomy" id="587753"/>
</organismHost>
<evidence type="ECO:0000313" key="1">
    <source>
        <dbReference type="EMBL" id="ABY62854.1"/>
    </source>
</evidence>
<accession>B3FJZ6</accession>
<dbReference type="RefSeq" id="YP_001956746.1">
    <property type="nucleotide sequence ID" value="NC_010821.1"/>
</dbReference>
<dbReference type="Proteomes" id="UP000002421">
    <property type="component" value="Segment"/>
</dbReference>
<reference evidence="1 2" key="1">
    <citation type="journal article" date="2008" name="Virology">
        <title>Characterization of Pseudomonas chlororaphis myovirus 201varphi2-1 via genomic sequencing, mass spectrometry, and electron microscopy.</title>
        <authorList>
            <person name="Thomas J.A."/>
            <person name="Rolando M.R."/>
            <person name="Carroll C.A."/>
            <person name="Shen P.S."/>
            <person name="Belnap D.M."/>
            <person name="Weintraub S.T."/>
            <person name="Serwer P."/>
            <person name="Hardies S.C."/>
        </authorList>
    </citation>
    <scope>NUCLEOTIDE SEQUENCE</scope>
</reference>
<organism evidence="1 2">
    <name type="scientific">Pseudomonas phage 201phi2-1</name>
    <name type="common">Pseudomonas chlororaphis phage 201phi2-1</name>
    <dbReference type="NCBI Taxonomy" id="198110"/>
    <lineage>
        <taxon>Viruses</taxon>
        <taxon>Duplodnaviria</taxon>
        <taxon>Heunggongvirae</taxon>
        <taxon>Uroviricota</taxon>
        <taxon>Caudoviricetes</taxon>
        <taxon>Chimalliviridae</taxon>
        <taxon>Serwervirus</taxon>
        <taxon>Serwervirus 201phi21</taxon>
    </lineage>
</organism>
<gene>
    <name evidence="1" type="ORF">201phi2-1p020</name>
</gene>
<sequence>MDQVKIYKCRAGATGPYTYSVRKKCRFCREVFGEEREAAIKQMLIPNPTNQAS</sequence>
<evidence type="ECO:0000313" key="2">
    <source>
        <dbReference type="Proteomes" id="UP000002421"/>
    </source>
</evidence>
<keyword evidence="2" id="KW-1185">Reference proteome</keyword>
<name>B3FJZ6_BP201</name>
<protein>
    <submittedName>
        <fullName evidence="1">Uncharacterized protein</fullName>
    </submittedName>
</protein>
<dbReference type="KEGG" id="vg:6372272"/>